<keyword evidence="2" id="KW-0862">Zinc</keyword>
<dbReference type="InterPro" id="IPR051804">
    <property type="entry name" value="Carb_Metab_Reg_Kinase/Isom"/>
</dbReference>
<comment type="caution">
    <text evidence="3">The sequence shown here is derived from an EMBL/GenBank/DDBJ whole genome shotgun (WGS) entry which is preliminary data.</text>
</comment>
<dbReference type="Proteomes" id="UP001597196">
    <property type="component" value="Unassembled WGS sequence"/>
</dbReference>
<proteinExistence type="predicted"/>
<name>A0ABW4CH38_9LACO</name>
<evidence type="ECO:0000313" key="3">
    <source>
        <dbReference type="EMBL" id="MFD1429195.1"/>
    </source>
</evidence>
<dbReference type="CDD" id="cd07010">
    <property type="entry name" value="cupin_PMI_type_I_N_bac"/>
    <property type="match status" value="1"/>
</dbReference>
<dbReference type="InterPro" id="IPR014710">
    <property type="entry name" value="RmlC-like_jellyroll"/>
</dbReference>
<protein>
    <submittedName>
        <fullName evidence="3">Class I mannose-6-phosphate isomerase</fullName>
    </submittedName>
</protein>
<reference evidence="4" key="1">
    <citation type="journal article" date="2019" name="Int. J. Syst. Evol. Microbiol.">
        <title>The Global Catalogue of Microorganisms (GCM) 10K type strain sequencing project: providing services to taxonomists for standard genome sequencing and annotation.</title>
        <authorList>
            <consortium name="The Broad Institute Genomics Platform"/>
            <consortium name="The Broad Institute Genome Sequencing Center for Infectious Disease"/>
            <person name="Wu L."/>
            <person name="Ma J."/>
        </authorList>
    </citation>
    <scope>NUCLEOTIDE SEQUENCE [LARGE SCALE GENOMIC DNA]</scope>
    <source>
        <strain evidence="4">CCM 8980</strain>
    </source>
</reference>
<keyword evidence="1" id="KW-0479">Metal-binding</keyword>
<dbReference type="InterPro" id="IPR011051">
    <property type="entry name" value="RmlC_Cupin_sf"/>
</dbReference>
<gene>
    <name evidence="3" type="ORF">ACFQ4P_02880</name>
</gene>
<dbReference type="Gene3D" id="2.60.120.10">
    <property type="entry name" value="Jelly Rolls"/>
    <property type="match status" value="1"/>
</dbReference>
<evidence type="ECO:0000256" key="1">
    <source>
        <dbReference type="ARBA" id="ARBA00022723"/>
    </source>
</evidence>
<keyword evidence="4" id="KW-1185">Reference proteome</keyword>
<evidence type="ECO:0000256" key="2">
    <source>
        <dbReference type="ARBA" id="ARBA00022833"/>
    </source>
</evidence>
<dbReference type="PANTHER" id="PTHR42742:SF3">
    <property type="entry name" value="FRUCTOKINASE"/>
    <property type="match status" value="1"/>
</dbReference>
<accession>A0ABW4CH38</accession>
<dbReference type="PANTHER" id="PTHR42742">
    <property type="entry name" value="TRANSCRIPTIONAL REPRESSOR MPRA"/>
    <property type="match status" value="1"/>
</dbReference>
<dbReference type="GO" id="GO:0016853">
    <property type="term" value="F:isomerase activity"/>
    <property type="evidence" value="ECO:0007669"/>
    <property type="project" value="UniProtKB-KW"/>
</dbReference>
<organism evidence="3 4">
    <name type="scientific">Lacticaseibacillus mingshuiensis</name>
    <dbReference type="NCBI Taxonomy" id="2799574"/>
    <lineage>
        <taxon>Bacteria</taxon>
        <taxon>Bacillati</taxon>
        <taxon>Bacillota</taxon>
        <taxon>Bacilli</taxon>
        <taxon>Lactobacillales</taxon>
        <taxon>Lactobacillaceae</taxon>
        <taxon>Lacticaseibacillus</taxon>
    </lineage>
</organism>
<dbReference type="SUPFAM" id="SSF51182">
    <property type="entry name" value="RmlC-like cupins"/>
    <property type="match status" value="1"/>
</dbReference>
<evidence type="ECO:0000313" key="4">
    <source>
        <dbReference type="Proteomes" id="UP001597196"/>
    </source>
</evidence>
<dbReference type="EMBL" id="JBHTOC010000003">
    <property type="protein sequence ID" value="MFD1429195.1"/>
    <property type="molecule type" value="Genomic_DNA"/>
</dbReference>
<keyword evidence="3" id="KW-0413">Isomerase</keyword>
<sequence length="589" mass="65771">MTEKQAVAGLHPGVPYDRDPQIEATGQVATGTAAIVAALQHDRLSRHAKRIVIDCFPGVDQQAIRQLAEATWPNADLVSADDFAIAPAELTAQLAQQLTDDRVFGRLSHQVFADFFPATTRQEVKTCLDASARQIVVIGCAASLFVDQPDLLLYADITRWQLQLRLRAGQPNWHATNGDEDMLRKYKRGYFFEWRLGDRQRNADMPHLNWYLDTTARDAPRLASAVTLNACLDSAAHRPFRLVPYFDQSVWGGQWMKQQFALDPSVPNYGWAFDGVPEENSLKFALTGGFLRVPAIALVHQRPMQLLGALVQARFGNEFPIRFDYLDTMGGGNLSLQVHPRIDYIQDKFGMTYTQSESYYILEAGEGASVYLGVKNGCEKEPLFAALHAAQETEQPFDDAKFINRVPAHRGDHFSIPAGTIHSGGANTVILEISQTPYIFTFKLWDWGRIGLDGRPRPVHLAHGEANANMAFDADFARRELIDPIEPVESGDGHIEEHTGLQALEFIETRRHHVAAKPITIDAHHGVNMLNLVLGTAIRIESLTNEFPAQTYHFGETFIVPATIGAYRVINLTPTEPVLLMQAFVREQR</sequence>
<dbReference type="RefSeq" id="WP_203626139.1">
    <property type="nucleotide sequence ID" value="NZ_BOLQ01000002.1"/>
</dbReference>